<keyword evidence="10 16" id="KW-0472">Membrane</keyword>
<organism evidence="19 20">
    <name type="scientific">Madurella fahalii</name>
    <dbReference type="NCBI Taxonomy" id="1157608"/>
    <lineage>
        <taxon>Eukaryota</taxon>
        <taxon>Fungi</taxon>
        <taxon>Dikarya</taxon>
        <taxon>Ascomycota</taxon>
        <taxon>Pezizomycotina</taxon>
        <taxon>Sordariomycetes</taxon>
        <taxon>Sordariomycetidae</taxon>
        <taxon>Sordariales</taxon>
        <taxon>Sordariales incertae sedis</taxon>
        <taxon>Madurella</taxon>
    </lineage>
</organism>
<evidence type="ECO:0000256" key="17">
    <source>
        <dbReference type="SAM" id="SignalP"/>
    </source>
</evidence>
<dbReference type="PANTHER" id="PTHR33048">
    <property type="entry name" value="PTH11-LIKE INTEGRAL MEMBRANE PROTEIN (AFU_ORTHOLOGUE AFUA_5G11245)"/>
    <property type="match status" value="1"/>
</dbReference>
<dbReference type="InterPro" id="IPR052337">
    <property type="entry name" value="SAT4-like"/>
</dbReference>
<feature type="signal peptide" evidence="17">
    <location>
        <begin position="1"/>
        <end position="20"/>
    </location>
</feature>
<evidence type="ECO:0000256" key="12">
    <source>
        <dbReference type="ARBA" id="ARBA00023288"/>
    </source>
</evidence>
<dbReference type="GeneID" id="98174429"/>
<feature type="transmembrane region" description="Helical" evidence="16">
    <location>
        <begin position="300"/>
        <end position="322"/>
    </location>
</feature>
<dbReference type="Pfam" id="PF05730">
    <property type="entry name" value="CFEM"/>
    <property type="match status" value="1"/>
</dbReference>
<comment type="similarity">
    <text evidence="4">Belongs to the RBT5 family.</text>
</comment>
<feature type="region of interest" description="Disordered" evidence="15">
    <location>
        <begin position="669"/>
        <end position="690"/>
    </location>
</feature>
<feature type="chain" id="PRO_5045356077" description="CFEM domain-containing protein" evidence="17">
    <location>
        <begin position="21"/>
        <end position="782"/>
    </location>
</feature>
<keyword evidence="9 16" id="KW-1133">Transmembrane helix</keyword>
<keyword evidence="20" id="KW-1185">Reference proteome</keyword>
<evidence type="ECO:0000256" key="13">
    <source>
        <dbReference type="ARBA" id="ARBA00038359"/>
    </source>
</evidence>
<evidence type="ECO:0000313" key="20">
    <source>
        <dbReference type="Proteomes" id="UP001628179"/>
    </source>
</evidence>
<dbReference type="EMBL" id="BAAFSV010000002">
    <property type="protein sequence ID" value="GAB1313475.1"/>
    <property type="molecule type" value="Genomic_DNA"/>
</dbReference>
<comment type="caution">
    <text evidence="19">The sequence shown here is derived from an EMBL/GenBank/DDBJ whole genome shotgun (WGS) entry which is preliminary data.</text>
</comment>
<accession>A0ABQ0G6U4</accession>
<evidence type="ECO:0000256" key="5">
    <source>
        <dbReference type="ARBA" id="ARBA00022525"/>
    </source>
</evidence>
<proteinExistence type="inferred from homology"/>
<evidence type="ECO:0000256" key="3">
    <source>
        <dbReference type="ARBA" id="ARBA00004613"/>
    </source>
</evidence>
<keyword evidence="12" id="KW-0449">Lipoprotein</keyword>
<dbReference type="InterPro" id="IPR008427">
    <property type="entry name" value="Extracellular_membr_CFEM_dom"/>
</dbReference>
<feature type="disulfide bond" evidence="14">
    <location>
        <begin position="62"/>
        <end position="95"/>
    </location>
</feature>
<feature type="transmembrane region" description="Helical" evidence="16">
    <location>
        <begin position="143"/>
        <end position="162"/>
    </location>
</feature>
<keyword evidence="11 14" id="KW-1015">Disulfide bond</keyword>
<gene>
    <name evidence="19" type="ORF">MFIFM68171_03685</name>
</gene>
<dbReference type="SMART" id="SM00747">
    <property type="entry name" value="CFEM"/>
    <property type="match status" value="1"/>
</dbReference>
<dbReference type="InterPro" id="IPR049326">
    <property type="entry name" value="Rhodopsin_dom_fungi"/>
</dbReference>
<dbReference type="RefSeq" id="XP_070915207.1">
    <property type="nucleotide sequence ID" value="XM_071059106.1"/>
</dbReference>
<keyword evidence="6" id="KW-0325">Glycoprotein</keyword>
<evidence type="ECO:0000256" key="7">
    <source>
        <dbReference type="ARBA" id="ARBA00022692"/>
    </source>
</evidence>
<evidence type="ECO:0000256" key="16">
    <source>
        <dbReference type="SAM" id="Phobius"/>
    </source>
</evidence>
<evidence type="ECO:0000256" key="14">
    <source>
        <dbReference type="PROSITE-ProRule" id="PRU01356"/>
    </source>
</evidence>
<dbReference type="PROSITE" id="PS52012">
    <property type="entry name" value="CFEM"/>
    <property type="match status" value="1"/>
</dbReference>
<evidence type="ECO:0000256" key="11">
    <source>
        <dbReference type="ARBA" id="ARBA00023157"/>
    </source>
</evidence>
<evidence type="ECO:0000259" key="18">
    <source>
        <dbReference type="PROSITE" id="PS52012"/>
    </source>
</evidence>
<evidence type="ECO:0000256" key="4">
    <source>
        <dbReference type="ARBA" id="ARBA00010031"/>
    </source>
</evidence>
<comment type="similarity">
    <text evidence="13">Belongs to the SAT4 family.</text>
</comment>
<feature type="transmembrane region" description="Helical" evidence="16">
    <location>
        <begin position="182"/>
        <end position="208"/>
    </location>
</feature>
<evidence type="ECO:0000256" key="2">
    <source>
        <dbReference type="ARBA" id="ARBA00004589"/>
    </source>
</evidence>
<evidence type="ECO:0000313" key="19">
    <source>
        <dbReference type="EMBL" id="GAB1313475.1"/>
    </source>
</evidence>
<comment type="subcellular location">
    <subcellularLocation>
        <location evidence="2">Membrane</location>
        <topology evidence="2">Lipid-anchor</topology>
        <topology evidence="2">GPI-anchor</topology>
    </subcellularLocation>
    <subcellularLocation>
        <location evidence="1">Membrane</location>
        <topology evidence="1">Multi-pass membrane protein</topology>
    </subcellularLocation>
    <subcellularLocation>
        <location evidence="3">Secreted</location>
    </subcellularLocation>
</comment>
<protein>
    <recommendedName>
        <fullName evidence="18">CFEM domain-containing protein</fullName>
    </recommendedName>
</protein>
<reference evidence="19 20" key="1">
    <citation type="submission" date="2024-09" db="EMBL/GenBank/DDBJ databases">
        <title>Itraconazole resistance in Madurella fahalii resulting from another homologue of gene encoding cytochrome P450 14-alpha sterol demethylase (CYP51).</title>
        <authorList>
            <person name="Yoshioka I."/>
            <person name="Fahal A.H."/>
            <person name="Kaneko S."/>
            <person name="Yaguchi T."/>
        </authorList>
    </citation>
    <scope>NUCLEOTIDE SEQUENCE [LARGE SCALE GENOMIC DNA]</scope>
    <source>
        <strain evidence="19 20">IFM 68171</strain>
    </source>
</reference>
<name>A0ABQ0G6U4_9PEZI</name>
<sequence>MQLRLALATSLLLVVEGVTAQDGGGQNQNPLAIYPPCAQNCIMGAFTNTTFCPNPLNQTCTCENAGFNEFISGCVLQSCSIREALTTHNISSSSCGHPVHDRSETMMRETIAMMTTTIVVVGTRIVFKLFAKGQNMWWDDYAIAFLLFFGGIPSMSITIAVLAPSGLGRDIWAIPFENIDRIFRFAFISGVLYLPQVAALKLTFLFFYLRIFPSRRTRQLIWGTIVFTCLFGLVYLFVGIFQCWPIEYWWVWDGSPGGKCMSKDGVQWSSAIISIVLDVWMMAIPLWNVRKLKLHWKKKIGVTAMFLVGAFVTIVCCIRLAYLHDITKSMNPTQVLFDIIRWSTIEGFTSSVCACMPALRQMLVRVFPKTLGSGTNNSASSAYIHYNKGDSALRSAPEFCLPHRVVELDPAEVNDANPPQVCELRTTSYTNTRPPVISRICQEAREVALRHGGEWGVAVKGLKGSDADSEEDEEEEPFYSYYASDLYWDPNKPDRAIELLHHLRVRMPAPAVSISADLVLPFRRNWVDGKTWDHKDTEAIEVLSHGDEYMIVLDMVVVHVRLDVATSSGLFGVGGDERIKLVDPEDWANMNKYRTLWRLHGSDQDAEAARFFDSMAPEIMAPDTFELSTRVAKWREDLVKVWIWHRWKSERLQDHEGLLEANRVWLGEDRWGDTPEQNGPPTLSSPRRRPWEIDIEVREPNDDNPWVQATKQKMPSFTRGSCFGCAGESVTAPKTSVRGCGGGLRGLREGEGEGAQGEGLVVALGHPPGYQAGRLEPLVRKN</sequence>
<dbReference type="Proteomes" id="UP001628179">
    <property type="component" value="Unassembled WGS sequence"/>
</dbReference>
<evidence type="ECO:0000256" key="10">
    <source>
        <dbReference type="ARBA" id="ARBA00023136"/>
    </source>
</evidence>
<feature type="transmembrane region" description="Helical" evidence="16">
    <location>
        <begin position="111"/>
        <end position="131"/>
    </location>
</feature>
<keyword evidence="8 17" id="KW-0732">Signal</keyword>
<feature type="transmembrane region" description="Helical" evidence="16">
    <location>
        <begin position="266"/>
        <end position="288"/>
    </location>
</feature>
<evidence type="ECO:0000256" key="15">
    <source>
        <dbReference type="SAM" id="MobiDB-lite"/>
    </source>
</evidence>
<dbReference type="Pfam" id="PF20684">
    <property type="entry name" value="Fung_rhodopsin"/>
    <property type="match status" value="1"/>
</dbReference>
<feature type="compositionally biased region" description="Polar residues" evidence="15">
    <location>
        <begin position="675"/>
        <end position="685"/>
    </location>
</feature>
<keyword evidence="6" id="KW-0336">GPI-anchor</keyword>
<evidence type="ECO:0000256" key="8">
    <source>
        <dbReference type="ARBA" id="ARBA00022729"/>
    </source>
</evidence>
<keyword evidence="5" id="KW-0964">Secreted</keyword>
<dbReference type="PANTHER" id="PTHR33048:SF143">
    <property type="entry name" value="EXTRACELLULAR MEMBRANE PROTEIN CFEM DOMAIN-CONTAINING PROTEIN-RELATED"/>
    <property type="match status" value="1"/>
</dbReference>
<feature type="transmembrane region" description="Helical" evidence="16">
    <location>
        <begin position="220"/>
        <end position="246"/>
    </location>
</feature>
<keyword evidence="7 16" id="KW-0812">Transmembrane</keyword>
<evidence type="ECO:0000256" key="6">
    <source>
        <dbReference type="ARBA" id="ARBA00022622"/>
    </source>
</evidence>
<feature type="domain" description="CFEM" evidence="18">
    <location>
        <begin position="9"/>
        <end position="122"/>
    </location>
</feature>
<evidence type="ECO:0000256" key="9">
    <source>
        <dbReference type="ARBA" id="ARBA00022989"/>
    </source>
</evidence>
<evidence type="ECO:0000256" key="1">
    <source>
        <dbReference type="ARBA" id="ARBA00004141"/>
    </source>
</evidence>
<comment type="caution">
    <text evidence="14">Lacks conserved residue(s) required for the propagation of feature annotation.</text>
</comment>